<dbReference type="EMBL" id="BMKP01000005">
    <property type="protein sequence ID" value="GGF13827.1"/>
    <property type="molecule type" value="Genomic_DNA"/>
</dbReference>
<proteinExistence type="predicted"/>
<comment type="caution">
    <text evidence="3">The sequence shown here is derived from an EMBL/GenBank/DDBJ whole genome shotgun (WGS) entry which is preliminary data.</text>
</comment>
<reference evidence="4" key="1">
    <citation type="journal article" date="2019" name="Int. J. Syst. Evol. Microbiol.">
        <title>The Global Catalogue of Microorganisms (GCM) 10K type strain sequencing project: providing services to taxonomists for standard genome sequencing and annotation.</title>
        <authorList>
            <consortium name="The Broad Institute Genomics Platform"/>
            <consortium name="The Broad Institute Genome Sequencing Center for Infectious Disease"/>
            <person name="Wu L."/>
            <person name="Ma J."/>
        </authorList>
    </citation>
    <scope>NUCLEOTIDE SEQUENCE [LARGE SCALE GENOMIC DNA]</scope>
    <source>
        <strain evidence="4">CGMCC 1.16060</strain>
    </source>
</reference>
<keyword evidence="1" id="KW-0732">Signal</keyword>
<dbReference type="Proteomes" id="UP000655016">
    <property type="component" value="Unassembled WGS sequence"/>
</dbReference>
<dbReference type="RefSeq" id="WP_163394814.1">
    <property type="nucleotide sequence ID" value="NZ_BMKP01000005.1"/>
</dbReference>
<feature type="signal peptide" evidence="1">
    <location>
        <begin position="1"/>
        <end position="18"/>
    </location>
</feature>
<feature type="domain" description="TonB C-terminal" evidence="2">
    <location>
        <begin position="151"/>
        <end position="216"/>
    </location>
</feature>
<evidence type="ECO:0000313" key="4">
    <source>
        <dbReference type="Proteomes" id="UP000655016"/>
    </source>
</evidence>
<protein>
    <recommendedName>
        <fullName evidence="2">TonB C-terminal domain-containing protein</fullName>
    </recommendedName>
</protein>
<evidence type="ECO:0000259" key="2">
    <source>
        <dbReference type="Pfam" id="PF03544"/>
    </source>
</evidence>
<accession>A0ABQ1UBF3</accession>
<feature type="chain" id="PRO_5045829137" description="TonB C-terminal domain-containing protein" evidence="1">
    <location>
        <begin position="19"/>
        <end position="218"/>
    </location>
</feature>
<dbReference type="InterPro" id="IPR037682">
    <property type="entry name" value="TonB_C"/>
</dbReference>
<evidence type="ECO:0000256" key="1">
    <source>
        <dbReference type="SAM" id="SignalP"/>
    </source>
</evidence>
<dbReference type="Gene3D" id="3.30.1150.10">
    <property type="match status" value="1"/>
</dbReference>
<gene>
    <name evidence="3" type="ORF">GCM10011518_23810</name>
</gene>
<dbReference type="SUPFAM" id="SSF74653">
    <property type="entry name" value="TolA/TonB C-terminal domain"/>
    <property type="match status" value="1"/>
</dbReference>
<dbReference type="Pfam" id="PF03544">
    <property type="entry name" value="TonB_C"/>
    <property type="match status" value="1"/>
</dbReference>
<evidence type="ECO:0000313" key="3">
    <source>
        <dbReference type="EMBL" id="GGF13827.1"/>
    </source>
</evidence>
<name>A0ABQ1UBF3_9FLAO</name>
<organism evidence="3 4">
    <name type="scientific">Flavobacterium limi</name>
    <dbReference type="NCBI Taxonomy" id="2045105"/>
    <lineage>
        <taxon>Bacteria</taxon>
        <taxon>Pseudomonadati</taxon>
        <taxon>Bacteroidota</taxon>
        <taxon>Flavobacteriia</taxon>
        <taxon>Flavobacteriales</taxon>
        <taxon>Flavobacteriaceae</taxon>
        <taxon>Flavobacterium</taxon>
    </lineage>
</organism>
<keyword evidence="4" id="KW-1185">Reference proteome</keyword>
<sequence>MRKIFLIAFLICALNSFSQNIIEYNGEKINALDENNNQTGIWKLFDEEKKILIACEFKNGEYISNTNFYKDSKLIASYNNLDKLEIYKDLKTIICNFHRNEDNSTTLIDKNGNEIDSEIKKYYFLEAGQVMPMFYGGANKLYEFIGNNFNSNGNKGKVKVKFKIDSKGFATEIEIESSTNEKLNEEAIRIISIMPRCQPAYQRGRFVKYPYVVPININ</sequence>